<dbReference type="Proteomes" id="UP000266895">
    <property type="component" value="Chromosome"/>
</dbReference>
<proteinExistence type="predicted"/>
<name>A0A3S5EH82_9ACTO</name>
<dbReference type="PANTHER" id="PTHR35145">
    <property type="entry name" value="CYTOPLASMIC PROTEIN-RELATED"/>
    <property type="match status" value="1"/>
</dbReference>
<dbReference type="EMBL" id="LR134350">
    <property type="protein sequence ID" value="VEG30086.1"/>
    <property type="molecule type" value="Genomic_DNA"/>
</dbReference>
<dbReference type="PANTHER" id="PTHR35145:SF1">
    <property type="entry name" value="CYTOPLASMIC PROTEIN"/>
    <property type="match status" value="1"/>
</dbReference>
<reference evidence="1 2" key="1">
    <citation type="submission" date="2018-12" db="EMBL/GenBank/DDBJ databases">
        <authorList>
            <consortium name="Pathogen Informatics"/>
        </authorList>
    </citation>
    <scope>NUCLEOTIDE SEQUENCE [LARGE SCALE GENOMIC DNA]</scope>
    <source>
        <strain evidence="1 2">NCTC11636</strain>
    </source>
</reference>
<organism evidence="1 2">
    <name type="scientific">Actinomyces howellii</name>
    <dbReference type="NCBI Taxonomy" id="52771"/>
    <lineage>
        <taxon>Bacteria</taxon>
        <taxon>Bacillati</taxon>
        <taxon>Actinomycetota</taxon>
        <taxon>Actinomycetes</taxon>
        <taxon>Actinomycetales</taxon>
        <taxon>Actinomycetaceae</taxon>
        <taxon>Actinomyces</taxon>
    </lineage>
</organism>
<protein>
    <submittedName>
        <fullName evidence="1">Uncharacterized protein conserved in bacteria</fullName>
    </submittedName>
</protein>
<dbReference type="SUPFAM" id="SSF142906">
    <property type="entry name" value="YjbR-like"/>
    <property type="match status" value="1"/>
</dbReference>
<dbReference type="InterPro" id="IPR007351">
    <property type="entry name" value="YjbR"/>
</dbReference>
<evidence type="ECO:0000313" key="1">
    <source>
        <dbReference type="EMBL" id="VEG30086.1"/>
    </source>
</evidence>
<dbReference type="KEGG" id="ahw:NCTC11636_02562"/>
<dbReference type="AlphaFoldDB" id="A0A3S5EH82"/>
<keyword evidence="2" id="KW-1185">Reference proteome</keyword>
<dbReference type="InterPro" id="IPR058532">
    <property type="entry name" value="YjbR/MT2646/Rv2570-like"/>
</dbReference>
<sequence>MITAMNGDDLRETAHSVAQELPGSELTRPFGPDWDVYKVRGKVFALLTRSAGPQMLTVKADPEDGEALRRQYADIAPGYHMNKRHWVTLTPGESISPGLVREVLTISYLLVVEGLPRARRPVDPAAYAEAAGLAG</sequence>
<dbReference type="Gene3D" id="3.90.1150.30">
    <property type="match status" value="1"/>
</dbReference>
<gene>
    <name evidence="1" type="primary">yjbR</name>
    <name evidence="1" type="ORF">NCTC11636_02562</name>
</gene>
<dbReference type="InterPro" id="IPR038056">
    <property type="entry name" value="YjbR-like_sf"/>
</dbReference>
<dbReference type="Pfam" id="PF04237">
    <property type="entry name" value="YjbR"/>
    <property type="match status" value="1"/>
</dbReference>
<accession>A0A3S5EH82</accession>
<evidence type="ECO:0000313" key="2">
    <source>
        <dbReference type="Proteomes" id="UP000266895"/>
    </source>
</evidence>